<evidence type="ECO:0000256" key="4">
    <source>
        <dbReference type="ARBA" id="ARBA00022737"/>
    </source>
</evidence>
<sequence length="299" mass="33587">SVLPEVDQIIVLKDGSISEFGTFEELVANKGEFAEFVAEYIVNQTDEDIHEDEMEIMEQIAEKVKPILERHLSYTESLTVSTISDQSRQKSSIYRSISRLSNRDRMSDRPDTIAEEKQKPKRIGKLIESESSETGSVKMDVYKKYMQTIGMVLCGGIVFSFIASNAAQVVSGLWLSEWSNDALDPKKLADTGLRDLRLGVYGTFGVIEAVFSLGASISLNLACIRAAKVLHNNMLKRIIRAPMSFFDTTPIGRILNRFSKDIDTADMSLLFNLRMMIMQFFRTIVAFAMISLETPIILA</sequence>
<accession>A0A7R9LU90</accession>
<keyword evidence="8 10" id="KW-0472">Membrane</keyword>
<dbReference type="OrthoDB" id="6508552at2759"/>
<reference evidence="12" key="1">
    <citation type="submission" date="2020-11" db="EMBL/GenBank/DDBJ databases">
        <authorList>
            <person name="Tran Van P."/>
        </authorList>
    </citation>
    <scope>NUCLEOTIDE SEQUENCE</scope>
</reference>
<dbReference type="Gene3D" id="1.20.1560.10">
    <property type="entry name" value="ABC transporter type 1, transmembrane domain"/>
    <property type="match status" value="1"/>
</dbReference>
<keyword evidence="3 10" id="KW-0812">Transmembrane</keyword>
<dbReference type="Proteomes" id="UP000759131">
    <property type="component" value="Unassembled WGS sequence"/>
</dbReference>
<evidence type="ECO:0000313" key="12">
    <source>
        <dbReference type="EMBL" id="CAD7648063.1"/>
    </source>
</evidence>
<gene>
    <name evidence="12" type="ORF">OSB1V03_LOCUS21744</name>
</gene>
<evidence type="ECO:0000256" key="5">
    <source>
        <dbReference type="ARBA" id="ARBA00022741"/>
    </source>
</evidence>
<dbReference type="InterPro" id="IPR011527">
    <property type="entry name" value="ABC1_TM_dom"/>
</dbReference>
<keyword evidence="2" id="KW-0813">Transport</keyword>
<proteinExistence type="predicted"/>
<dbReference type="EMBL" id="OC896573">
    <property type="protein sequence ID" value="CAD7648063.1"/>
    <property type="molecule type" value="Genomic_DNA"/>
</dbReference>
<dbReference type="EMBL" id="CAJPIZ010041998">
    <property type="protein sequence ID" value="CAG2121798.1"/>
    <property type="molecule type" value="Genomic_DNA"/>
</dbReference>
<evidence type="ECO:0000256" key="10">
    <source>
        <dbReference type="SAM" id="Phobius"/>
    </source>
</evidence>
<dbReference type="SUPFAM" id="SSF90123">
    <property type="entry name" value="ABC transporter transmembrane region"/>
    <property type="match status" value="1"/>
</dbReference>
<comment type="subcellular location">
    <subcellularLocation>
        <location evidence="1">Endomembrane system</location>
        <topology evidence="1">Multi-pass membrane protein</topology>
    </subcellularLocation>
</comment>
<keyword evidence="7 10" id="KW-1133">Transmembrane helix</keyword>
<feature type="transmembrane region" description="Helical" evidence="10">
    <location>
        <begin position="280"/>
        <end position="298"/>
    </location>
</feature>
<evidence type="ECO:0000256" key="8">
    <source>
        <dbReference type="ARBA" id="ARBA00023136"/>
    </source>
</evidence>
<dbReference type="AlphaFoldDB" id="A0A7R9LU90"/>
<organism evidence="12">
    <name type="scientific">Medioppia subpectinata</name>
    <dbReference type="NCBI Taxonomy" id="1979941"/>
    <lineage>
        <taxon>Eukaryota</taxon>
        <taxon>Metazoa</taxon>
        <taxon>Ecdysozoa</taxon>
        <taxon>Arthropoda</taxon>
        <taxon>Chelicerata</taxon>
        <taxon>Arachnida</taxon>
        <taxon>Acari</taxon>
        <taxon>Acariformes</taxon>
        <taxon>Sarcoptiformes</taxon>
        <taxon>Oribatida</taxon>
        <taxon>Brachypylina</taxon>
        <taxon>Oppioidea</taxon>
        <taxon>Oppiidae</taxon>
        <taxon>Medioppia</taxon>
    </lineage>
</organism>
<dbReference type="PANTHER" id="PTHR24223">
    <property type="entry name" value="ATP-BINDING CASSETTE SUB-FAMILY C"/>
    <property type="match status" value="1"/>
</dbReference>
<evidence type="ECO:0000256" key="6">
    <source>
        <dbReference type="ARBA" id="ARBA00022840"/>
    </source>
</evidence>
<dbReference type="GO" id="GO:0012505">
    <property type="term" value="C:endomembrane system"/>
    <property type="evidence" value="ECO:0007669"/>
    <property type="project" value="UniProtKB-SubCell"/>
</dbReference>
<feature type="non-terminal residue" evidence="12">
    <location>
        <position position="1"/>
    </location>
</feature>
<dbReference type="PROSITE" id="PS50929">
    <property type="entry name" value="ABC_TM1F"/>
    <property type="match status" value="1"/>
</dbReference>
<dbReference type="GO" id="GO:0016020">
    <property type="term" value="C:membrane"/>
    <property type="evidence" value="ECO:0007669"/>
    <property type="project" value="InterPro"/>
</dbReference>
<feature type="domain" description="ABC transmembrane type-1" evidence="11">
    <location>
        <begin position="156"/>
        <end position="299"/>
    </location>
</feature>
<evidence type="ECO:0000256" key="1">
    <source>
        <dbReference type="ARBA" id="ARBA00004127"/>
    </source>
</evidence>
<feature type="compositionally biased region" description="Basic and acidic residues" evidence="9">
    <location>
        <begin position="101"/>
        <end position="118"/>
    </location>
</feature>
<dbReference type="Pfam" id="PF00664">
    <property type="entry name" value="ABC_membrane"/>
    <property type="match status" value="1"/>
</dbReference>
<feature type="non-terminal residue" evidence="12">
    <location>
        <position position="299"/>
    </location>
</feature>
<dbReference type="GO" id="GO:0005524">
    <property type="term" value="F:ATP binding"/>
    <property type="evidence" value="ECO:0007669"/>
    <property type="project" value="UniProtKB-KW"/>
</dbReference>
<keyword evidence="6" id="KW-0067">ATP-binding</keyword>
<evidence type="ECO:0000259" key="11">
    <source>
        <dbReference type="PROSITE" id="PS50929"/>
    </source>
</evidence>
<evidence type="ECO:0000313" key="13">
    <source>
        <dbReference type="Proteomes" id="UP000759131"/>
    </source>
</evidence>
<evidence type="ECO:0000256" key="2">
    <source>
        <dbReference type="ARBA" id="ARBA00022448"/>
    </source>
</evidence>
<feature type="region of interest" description="Disordered" evidence="9">
    <location>
        <begin position="100"/>
        <end position="120"/>
    </location>
</feature>
<feature type="transmembrane region" description="Helical" evidence="10">
    <location>
        <begin position="200"/>
        <end position="227"/>
    </location>
</feature>
<dbReference type="Gene3D" id="3.40.50.300">
    <property type="entry name" value="P-loop containing nucleotide triphosphate hydrolases"/>
    <property type="match status" value="1"/>
</dbReference>
<evidence type="ECO:0000256" key="9">
    <source>
        <dbReference type="SAM" id="MobiDB-lite"/>
    </source>
</evidence>
<name>A0A7R9LU90_9ACAR</name>
<dbReference type="InterPro" id="IPR036640">
    <property type="entry name" value="ABC1_TM_sf"/>
</dbReference>
<dbReference type="InterPro" id="IPR050173">
    <property type="entry name" value="ABC_transporter_C-like"/>
</dbReference>
<evidence type="ECO:0000256" key="7">
    <source>
        <dbReference type="ARBA" id="ARBA00022989"/>
    </source>
</evidence>
<keyword evidence="13" id="KW-1185">Reference proteome</keyword>
<dbReference type="InterPro" id="IPR027417">
    <property type="entry name" value="P-loop_NTPase"/>
</dbReference>
<protein>
    <recommendedName>
        <fullName evidence="11">ABC transmembrane type-1 domain-containing protein</fullName>
    </recommendedName>
</protein>
<keyword evidence="4" id="KW-0677">Repeat</keyword>
<keyword evidence="5" id="KW-0547">Nucleotide-binding</keyword>
<dbReference type="PANTHER" id="PTHR24223:SF443">
    <property type="entry name" value="MULTIDRUG-RESISTANCE LIKE PROTEIN 1, ISOFORM I"/>
    <property type="match status" value="1"/>
</dbReference>
<evidence type="ECO:0000256" key="3">
    <source>
        <dbReference type="ARBA" id="ARBA00022692"/>
    </source>
</evidence>
<dbReference type="GO" id="GO:0140359">
    <property type="term" value="F:ABC-type transporter activity"/>
    <property type="evidence" value="ECO:0007669"/>
    <property type="project" value="InterPro"/>
</dbReference>
<feature type="transmembrane region" description="Helical" evidence="10">
    <location>
        <begin position="148"/>
        <end position="175"/>
    </location>
</feature>